<evidence type="ECO:0000256" key="1">
    <source>
        <dbReference type="SAM" id="MobiDB-lite"/>
    </source>
</evidence>
<feature type="region of interest" description="Disordered" evidence="1">
    <location>
        <begin position="314"/>
        <end position="341"/>
    </location>
</feature>
<keyword evidence="3" id="KW-0732">Signal</keyword>
<dbReference type="OrthoDB" id="232908at2"/>
<keyword evidence="2" id="KW-0472">Membrane</keyword>
<name>A0A517XZV6_9BACT</name>
<dbReference type="AlphaFoldDB" id="A0A517XZV6"/>
<evidence type="ECO:0000313" key="4">
    <source>
        <dbReference type="EMBL" id="QDU23045.1"/>
    </source>
</evidence>
<reference evidence="4 5" key="1">
    <citation type="submission" date="2019-02" db="EMBL/GenBank/DDBJ databases">
        <title>Deep-cultivation of Planctomycetes and their phenomic and genomic characterization uncovers novel biology.</title>
        <authorList>
            <person name="Wiegand S."/>
            <person name="Jogler M."/>
            <person name="Boedeker C."/>
            <person name="Pinto D."/>
            <person name="Vollmers J."/>
            <person name="Rivas-Marin E."/>
            <person name="Kohn T."/>
            <person name="Peeters S.H."/>
            <person name="Heuer A."/>
            <person name="Rast P."/>
            <person name="Oberbeckmann S."/>
            <person name="Bunk B."/>
            <person name="Jeske O."/>
            <person name="Meyerdierks A."/>
            <person name="Storesund J.E."/>
            <person name="Kallscheuer N."/>
            <person name="Luecker S."/>
            <person name="Lage O.M."/>
            <person name="Pohl T."/>
            <person name="Merkel B.J."/>
            <person name="Hornburger P."/>
            <person name="Mueller R.-W."/>
            <person name="Bruemmer F."/>
            <person name="Labrenz M."/>
            <person name="Spormann A.M."/>
            <person name="Op den Camp H."/>
            <person name="Overmann J."/>
            <person name="Amann R."/>
            <person name="Jetten M.S.M."/>
            <person name="Mascher T."/>
            <person name="Medema M.H."/>
            <person name="Devos D.P."/>
            <person name="Kaster A.-K."/>
            <person name="Ovreas L."/>
            <person name="Rohde M."/>
            <person name="Galperin M.Y."/>
            <person name="Jogler C."/>
        </authorList>
    </citation>
    <scope>NUCLEOTIDE SEQUENCE [LARGE SCALE GENOMIC DNA]</scope>
    <source>
        <strain evidence="4 5">ETA_A1</strain>
    </source>
</reference>
<dbReference type="InterPro" id="IPR029062">
    <property type="entry name" value="Class_I_gatase-like"/>
</dbReference>
<evidence type="ECO:0000256" key="2">
    <source>
        <dbReference type="SAM" id="Phobius"/>
    </source>
</evidence>
<feature type="transmembrane region" description="Helical" evidence="2">
    <location>
        <begin position="372"/>
        <end position="396"/>
    </location>
</feature>
<dbReference type="KEGG" id="uli:ETAA1_50350"/>
<dbReference type="RefSeq" id="WP_145243148.1">
    <property type="nucleotide sequence ID" value="NZ_CP036273.1"/>
</dbReference>
<feature type="signal peptide" evidence="3">
    <location>
        <begin position="1"/>
        <end position="22"/>
    </location>
</feature>
<keyword evidence="2" id="KW-1133">Transmembrane helix</keyword>
<evidence type="ECO:0000256" key="3">
    <source>
        <dbReference type="SAM" id="SignalP"/>
    </source>
</evidence>
<proteinExistence type="predicted"/>
<protein>
    <submittedName>
        <fullName evidence="4">Uncharacterized protein</fullName>
    </submittedName>
</protein>
<dbReference type="EMBL" id="CP036273">
    <property type="protein sequence ID" value="QDU23045.1"/>
    <property type="molecule type" value="Genomic_DNA"/>
</dbReference>
<feature type="transmembrane region" description="Helical" evidence="2">
    <location>
        <begin position="408"/>
        <end position="428"/>
    </location>
</feature>
<dbReference type="Proteomes" id="UP000319576">
    <property type="component" value="Chromosome"/>
</dbReference>
<gene>
    <name evidence="4" type="ORF">ETAA1_50350</name>
</gene>
<feature type="chain" id="PRO_5022174037" evidence="3">
    <location>
        <begin position="23"/>
        <end position="787"/>
    </location>
</feature>
<dbReference type="SUPFAM" id="SSF52317">
    <property type="entry name" value="Class I glutamine amidotransferase-like"/>
    <property type="match status" value="1"/>
</dbReference>
<keyword evidence="2" id="KW-0812">Transmembrane</keyword>
<accession>A0A517XZV6</accession>
<feature type="compositionally biased region" description="Pro residues" evidence="1">
    <location>
        <begin position="316"/>
        <end position="326"/>
    </location>
</feature>
<sequence precursor="true">MPATRLAALAVVVALVAPAGRAQDHPLSLQGLTPVGGRARLTDTGGTLGFTVANAGDTPRDARVVVEYDARPGARFARDIWVPPRAALSAWLPLGPAPPAGDAVEVRSLLYDRTDGTETLVLRPGEGEKIRARPVPFRARTPTTALIADEPYHSAAAAFVKLVRKAATLPEELTVPPDGPLPPTPEAFDGVDHVVVAGNRLAADPVGRWALRQWVARGGRLWVLLDLVDGGSVAPLLGDDRPVEVVDRVGLTRVRLGPPRQAAQHRDFDQPVEHVRVLPAVGDRVFAVANDWPAGFARNVGRGRVLVTTLGAAGWLPPPPPPPPPAGTKGLSRPGPPPGADAVQELAAELHPPNRPAPLPADALRPLLDDEVGYAVMGRGTAAVVLGGFLSVVAGIGVGLRRSRRPELVGWLAPVAAAGAAGVFVGHAELTRGSVPPTVAAVAVAEPVSGTDEVTLSGVLAVFQPDSGPVPLAAPRGGVLDLDAAGLEGQTRTRVVTDTDAWHVEGLDLPAGVRTGAFRATTRPGAVTAAVRFGPAGVEGRLTAPGLSAPADALVFSAQRQLLAARFAADGTFVTDDDLPPGQLLPGAVLSDRQQRRQAVYRQMLGGPLPAHLDGRDLLLTWADAAGVPFTGRDGSRAVGTVLLVTPLAFERTPPGTRVAVPAAFVPIRRPDLGRPTLDSSAPTEQLLRFQLPAAVLPLEVERAVLKLRVRAPGRRVAVRVGAETLFVADAPAEPVRVQIADPRHLRPDADGGLLLTVSITDPAPAPVPWKIEELGLDVVGRTAGGP</sequence>
<evidence type="ECO:0000313" key="5">
    <source>
        <dbReference type="Proteomes" id="UP000319576"/>
    </source>
</evidence>
<keyword evidence="5" id="KW-1185">Reference proteome</keyword>
<organism evidence="4 5">
    <name type="scientific">Urbifossiella limnaea</name>
    <dbReference type="NCBI Taxonomy" id="2528023"/>
    <lineage>
        <taxon>Bacteria</taxon>
        <taxon>Pseudomonadati</taxon>
        <taxon>Planctomycetota</taxon>
        <taxon>Planctomycetia</taxon>
        <taxon>Gemmatales</taxon>
        <taxon>Gemmataceae</taxon>
        <taxon>Urbifossiella</taxon>
    </lineage>
</organism>